<protein>
    <recommendedName>
        <fullName evidence="4">Pili assembly chaperone</fullName>
    </recommendedName>
</protein>
<dbReference type="EMBL" id="PYOZ01000010">
    <property type="protein sequence ID" value="PSX44005.1"/>
    <property type="molecule type" value="Genomic_DNA"/>
</dbReference>
<evidence type="ECO:0008006" key="4">
    <source>
        <dbReference type="Google" id="ProtNLM"/>
    </source>
</evidence>
<accession>A0AAX0YR06</accession>
<sequence length="136" mass="15520">MNAVKFFVLTTLALPSFAQANSYEFVDVSRYVAVKVDRHQQQSEPLKTVVSMTIPNQIKTVGQALNYILSDTGYSLSDPINLSKNVRILLTRKLPNIHRNFEYQTITSILKMLSGEPYQLMIDPIKREVNFLTVIK</sequence>
<name>A0AAX0YR06_9GAMM</name>
<organism evidence="2 3">
    <name type="scientific">Photobacterium kishitanii</name>
    <dbReference type="NCBI Taxonomy" id="318456"/>
    <lineage>
        <taxon>Bacteria</taxon>
        <taxon>Pseudomonadati</taxon>
        <taxon>Pseudomonadota</taxon>
        <taxon>Gammaproteobacteria</taxon>
        <taxon>Vibrionales</taxon>
        <taxon>Vibrionaceae</taxon>
        <taxon>Photobacterium</taxon>
    </lineage>
</organism>
<evidence type="ECO:0000256" key="1">
    <source>
        <dbReference type="SAM" id="SignalP"/>
    </source>
</evidence>
<dbReference type="AlphaFoldDB" id="A0AAX0YR06"/>
<dbReference type="InterPro" id="IPR022260">
    <property type="entry name" value="Integr_conj_element_PilL"/>
</dbReference>
<evidence type="ECO:0000313" key="2">
    <source>
        <dbReference type="EMBL" id="PSX44005.1"/>
    </source>
</evidence>
<proteinExistence type="predicted"/>
<keyword evidence="1" id="KW-0732">Signal</keyword>
<feature type="chain" id="PRO_5043903540" description="Pili assembly chaperone" evidence="1">
    <location>
        <begin position="21"/>
        <end position="136"/>
    </location>
</feature>
<dbReference type="RefSeq" id="WP_045043183.1">
    <property type="nucleotide sequence ID" value="NZ_JZTB01000014.1"/>
</dbReference>
<gene>
    <name evidence="2" type="ORF">C0W53_15345</name>
</gene>
<keyword evidence="3" id="KW-1185">Reference proteome</keyword>
<feature type="signal peptide" evidence="1">
    <location>
        <begin position="1"/>
        <end position="20"/>
    </location>
</feature>
<evidence type="ECO:0000313" key="3">
    <source>
        <dbReference type="Proteomes" id="UP000240728"/>
    </source>
</evidence>
<dbReference type="Proteomes" id="UP000240728">
    <property type="component" value="Unassembled WGS sequence"/>
</dbReference>
<reference evidence="2 3" key="1">
    <citation type="submission" date="2018-01" db="EMBL/GenBank/DDBJ databases">
        <title>Whole genome sequencing of Histamine producing bacteria.</title>
        <authorList>
            <person name="Butler K."/>
        </authorList>
    </citation>
    <scope>NUCLEOTIDE SEQUENCE [LARGE SCALE GENOMIC DNA]</scope>
    <source>
        <strain evidence="2 3">A1-4</strain>
    </source>
</reference>
<comment type="caution">
    <text evidence="2">The sequence shown here is derived from an EMBL/GenBank/DDBJ whole genome shotgun (WGS) entry which is preliminary data.</text>
</comment>
<dbReference type="NCBIfam" id="TIGR03748">
    <property type="entry name" value="conj_PilL"/>
    <property type="match status" value="1"/>
</dbReference>